<feature type="domain" description="DNA binding HTH" evidence="2">
    <location>
        <begin position="47"/>
        <end position="79"/>
    </location>
</feature>
<proteinExistence type="predicted"/>
<dbReference type="InterPro" id="IPR009057">
    <property type="entry name" value="Homeodomain-like_sf"/>
</dbReference>
<reference evidence="3 4" key="1">
    <citation type="submission" date="2019-03" db="EMBL/GenBank/DDBJ databases">
        <title>Metabolic potential of uncultured bacteria and archaea associated with petroleum seepage in deep-sea sediments.</title>
        <authorList>
            <person name="Dong X."/>
            <person name="Hubert C."/>
        </authorList>
    </citation>
    <scope>NUCLEOTIDE SEQUENCE [LARGE SCALE GENOMIC DNA]</scope>
    <source>
        <strain evidence="3">E29_bin36</strain>
    </source>
</reference>
<dbReference type="Gene3D" id="1.10.10.60">
    <property type="entry name" value="Homeodomain-like"/>
    <property type="match status" value="1"/>
</dbReference>
<dbReference type="EMBL" id="SOIP01000053">
    <property type="protein sequence ID" value="TET83177.1"/>
    <property type="molecule type" value="Genomic_DNA"/>
</dbReference>
<sequence length="120" mass="13465">MKEDRRYSSADAVNILREILTPLVMKLQEAEDKKLYGLLMNSLDHSLVEYALEITQSQMGAAHLLGISRNTLRRKMAKYKLRRKSQSPDNWPTSTCGTGAGGILAPRTEDRYQLVSGAKP</sequence>
<feature type="region of interest" description="Disordered" evidence="1">
    <location>
        <begin position="81"/>
        <end position="102"/>
    </location>
</feature>
<gene>
    <name evidence="3" type="ORF">E3J38_00915</name>
</gene>
<dbReference type="InterPro" id="IPR002197">
    <property type="entry name" value="HTH_Fis"/>
</dbReference>
<organism evidence="3 4">
    <name type="scientific">candidate division TA06 bacterium</name>
    <dbReference type="NCBI Taxonomy" id="2250710"/>
    <lineage>
        <taxon>Bacteria</taxon>
        <taxon>Bacteria division TA06</taxon>
    </lineage>
</organism>
<evidence type="ECO:0000259" key="2">
    <source>
        <dbReference type="Pfam" id="PF02954"/>
    </source>
</evidence>
<accession>A0A523XVB5</accession>
<evidence type="ECO:0000313" key="4">
    <source>
        <dbReference type="Proteomes" id="UP000315534"/>
    </source>
</evidence>
<dbReference type="Pfam" id="PF02954">
    <property type="entry name" value="HTH_8"/>
    <property type="match status" value="1"/>
</dbReference>
<name>A0A523XVB5_UNCT6</name>
<protein>
    <recommendedName>
        <fullName evidence="2">DNA binding HTH domain-containing protein</fullName>
    </recommendedName>
</protein>
<evidence type="ECO:0000313" key="3">
    <source>
        <dbReference type="EMBL" id="TET83177.1"/>
    </source>
</evidence>
<dbReference type="SUPFAM" id="SSF46689">
    <property type="entry name" value="Homeodomain-like"/>
    <property type="match status" value="1"/>
</dbReference>
<comment type="caution">
    <text evidence="3">The sequence shown here is derived from an EMBL/GenBank/DDBJ whole genome shotgun (WGS) entry which is preliminary data.</text>
</comment>
<dbReference type="AlphaFoldDB" id="A0A523XVB5"/>
<dbReference type="GO" id="GO:0043565">
    <property type="term" value="F:sequence-specific DNA binding"/>
    <property type="evidence" value="ECO:0007669"/>
    <property type="project" value="InterPro"/>
</dbReference>
<dbReference type="Proteomes" id="UP000315534">
    <property type="component" value="Unassembled WGS sequence"/>
</dbReference>
<evidence type="ECO:0000256" key="1">
    <source>
        <dbReference type="SAM" id="MobiDB-lite"/>
    </source>
</evidence>
<feature type="compositionally biased region" description="Polar residues" evidence="1">
    <location>
        <begin position="87"/>
        <end position="97"/>
    </location>
</feature>